<dbReference type="Proteomes" id="UP000707451">
    <property type="component" value="Unassembled WGS sequence"/>
</dbReference>
<feature type="region of interest" description="Disordered" evidence="10">
    <location>
        <begin position="1349"/>
        <end position="1533"/>
    </location>
</feature>
<dbReference type="InterPro" id="IPR028231">
    <property type="entry name" value="Spt6_YqgF"/>
</dbReference>
<evidence type="ECO:0000256" key="2">
    <source>
        <dbReference type="ARBA" id="ARBA00004286"/>
    </source>
</evidence>
<comment type="function">
    <text evidence="8">Plays a role in maintenance of chromatin structure during RNA polymerase II transcription elongation thereby repressing transcription initiation from cryptic promoters. Mediates the reassembly of nucleosomes onto the promoters of at least a selected set of genes during repression; the nucleosome reassembly is essential for transcriptional repression.</text>
</comment>
<evidence type="ECO:0000256" key="10">
    <source>
        <dbReference type="SAM" id="MobiDB-lite"/>
    </source>
</evidence>
<dbReference type="GO" id="GO:0003677">
    <property type="term" value="F:DNA binding"/>
    <property type="evidence" value="ECO:0007669"/>
    <property type="project" value="InterPro"/>
</dbReference>
<dbReference type="PANTHER" id="PTHR10145:SF6">
    <property type="entry name" value="TRANSCRIPTION ELONGATION FACTOR SPT6"/>
    <property type="match status" value="1"/>
</dbReference>
<dbReference type="Pfam" id="PF22706">
    <property type="entry name" value="Tex_central_region"/>
    <property type="match status" value="1"/>
</dbReference>
<keyword evidence="4" id="KW-0158">Chromosome</keyword>
<dbReference type="SUPFAM" id="SSF53098">
    <property type="entry name" value="Ribonuclease H-like"/>
    <property type="match status" value="1"/>
</dbReference>
<dbReference type="GO" id="GO:0008023">
    <property type="term" value="C:transcription elongation factor complex"/>
    <property type="evidence" value="ECO:0007669"/>
    <property type="project" value="TreeGrafter"/>
</dbReference>
<feature type="coiled-coil region" evidence="9">
    <location>
        <begin position="944"/>
        <end position="978"/>
    </location>
</feature>
<dbReference type="Gene3D" id="3.30.420.140">
    <property type="entry name" value="YqgF/RNase H-like domain"/>
    <property type="match status" value="1"/>
</dbReference>
<dbReference type="InterPro" id="IPR028083">
    <property type="entry name" value="Spt6_acidic_N_dom"/>
</dbReference>
<dbReference type="FunFam" id="1.10.10.2740:FF:000002">
    <property type="entry name" value="Transcription elongation factor Spt6"/>
    <property type="match status" value="1"/>
</dbReference>
<feature type="compositionally biased region" description="Acidic residues" evidence="10">
    <location>
        <begin position="48"/>
        <end position="62"/>
    </location>
</feature>
<dbReference type="Pfam" id="PF14635">
    <property type="entry name" value="HHH_7"/>
    <property type="match status" value="1"/>
</dbReference>
<evidence type="ECO:0000259" key="11">
    <source>
        <dbReference type="PROSITE" id="PS50126"/>
    </source>
</evidence>
<dbReference type="InterPro" id="IPR035420">
    <property type="entry name" value="Spt6_SH2"/>
</dbReference>
<dbReference type="InterPro" id="IPR028088">
    <property type="entry name" value="Spt6_HTH_DNA-bd_dom"/>
</dbReference>
<feature type="compositionally biased region" description="Polar residues" evidence="10">
    <location>
        <begin position="1356"/>
        <end position="1369"/>
    </location>
</feature>
<evidence type="ECO:0000256" key="6">
    <source>
        <dbReference type="ARBA" id="ARBA00023163"/>
    </source>
</evidence>
<dbReference type="GO" id="GO:0034728">
    <property type="term" value="P:nucleosome organization"/>
    <property type="evidence" value="ECO:0007669"/>
    <property type="project" value="TreeGrafter"/>
</dbReference>
<dbReference type="InterPro" id="IPR012340">
    <property type="entry name" value="NA-bd_OB-fold"/>
</dbReference>
<reference evidence="12" key="1">
    <citation type="submission" date="2021-06" db="EMBL/GenBank/DDBJ databases">
        <title>Genome Sequence of Mortierella hyaline Strain SCG-10, a Cold-Adapted, Nitrate-Reducing Fungus Isolated from Soil in Minnesota, USA.</title>
        <authorList>
            <person name="Aldossari N."/>
        </authorList>
    </citation>
    <scope>NUCLEOTIDE SEQUENCE</scope>
    <source>
        <strain evidence="12">SCG-10</strain>
    </source>
</reference>
<evidence type="ECO:0000256" key="4">
    <source>
        <dbReference type="ARBA" id="ARBA00022454"/>
    </source>
</evidence>
<feature type="region of interest" description="Disordered" evidence="10">
    <location>
        <begin position="119"/>
        <end position="194"/>
    </location>
</feature>
<sequence>MSDDEERKNYSDEEGEDVGFDDSDRDDDSEEDEEDDEEEMKRVRDGFIVDDDEDEEEEEDEEVVRRSKKKKRKKEAIGKGSGFALCNCVFDRVEDLDDEDLDLMEENTGVKIRRPEKFKRLKKRRQEDSDDDEESGPRHDALQKIFDDEDDEGMDDRGGYEDDMDRFIDDDEDDDEGLDDNRHNRREKAPVKPRARRAPIEGLSEEVWGEWYEVFGDGEDYAYALGKENGEDNYYDKKPEPRLKDVFEPGVLAERMMTDTDEIIRVKDVPERMQLRPGIQADRILTDDDVEDEAYWITSQLNETRRGVDQPAFQAENVNAVLKFMSIELMEVPFIEAHRRDYFTRVNGAELTSLLSREDLWYIYDLDLKYRSFLERREAIKALTEKMDIKDPYLNESLIKANKLEELTDVSDYINLRFSKQIDKTKAFKRPGAGGAYDTVKRQQLAGFIKDFGLSAREFGTNLIEGNKRFFPEDVIARSPTESAENLLKEGFPSADRVITMAMNMIAQELAVDPQVRRAIRAKYESAACVTVTPTEKGATVIDELHPFYPFKRLAQKYVRDFHDGQYLQILQAQSEGLVKVEIKISEEANYLQGIMDYFLSDNFSENSQKWNELRRKVLSTALKDSVFVLIERGMSEKLRTQAEEWVAKKCQTTLEDKLMMAPYVPRGARPDREYSARVVAISHGAGSSKDAIQVAFVDDKGKFMDHMKIDNLRDEKSQKALIDFLDRRRPDVIIVGGFTVNTRRLVEQVEKVVGDLRELRGDDITVIMTNDEVARLYQHSKAAQEDHPEANPLTRYCISLARLIQNPMNEYAALGRDLINIRQHPLQHLVGEDRLRELLDRALINVINHVGIDFNAVVDSPYKAHMLKYICGLGPRKAQSLIKGIEADQHNGSLDKRGDLVIRKLLTWRIFMNCCSFLRVHTNYGGDVLDETRIHSEDYNLARKMAADALEIDEEALEEYENASQHVEELMRDDSAEKLNDLLLEDYAHQLELIQNKPKRMTLETIKHELQDPFRDPRRPFERASPDVIFTMLTGETPQTLKEGFIVPALITKIRDRNAMCRLDCGIDGMLAIQNIADTKIGAVSDVLSEGQTLQVKILRLDREKYFADLTCKESELRHGDTQIRMLPVDRMFDQFEEERSRNEVKKSDKVSHFLRRKINHPLFKNMNGKEATEFLADKTRGELVIRPSNRGVDHLTVTVKLADDFYKHFDILEMDKKDDVSLGKVLKIDNSKYTDLDELLVSHIESIMAKTELIMANRKYKESASDLRQSLDTQTKAKPDACVYGFTLDRKFPGFFSLLFKLGASRPIEELSVKVLPDHYVLKGPTNKDCKDFVALCNSFKELMQQRLRPKPVASTSTAGPSNSRPHYNSQSGSSNNYSSYNSSSGYNGSSYGSSHHTPSHPGSYHQQPSSHSHHYVPHHSQQPVAPHHLAHQAAPPMHQQGHPSSSSSSGHWGSTPWGGAPWTGAPSGGHMGPPSGHMTGPHHGYGSAHGDSRHGPPGGHDSYGARSSRAPPTPRRFMPPPGQQPQQPFY</sequence>
<comment type="caution">
    <text evidence="12">The sequence shown here is derived from an EMBL/GenBank/DDBJ whole genome shotgun (WGS) entry which is preliminary data.</text>
</comment>
<feature type="compositionally biased region" description="Acidic residues" evidence="10">
    <location>
        <begin position="12"/>
        <end position="38"/>
    </location>
</feature>
<keyword evidence="5" id="KW-0727">SH2 domain</keyword>
<keyword evidence="13" id="KW-1185">Reference proteome</keyword>
<feature type="compositionally biased region" description="Basic and acidic residues" evidence="10">
    <location>
        <begin position="179"/>
        <end position="190"/>
    </location>
</feature>
<dbReference type="GO" id="GO:0005694">
    <property type="term" value="C:chromosome"/>
    <property type="evidence" value="ECO:0007669"/>
    <property type="project" value="UniProtKB-SubCell"/>
</dbReference>
<organism evidence="12 13">
    <name type="scientific">Linnemannia hyalina</name>
    <dbReference type="NCBI Taxonomy" id="64524"/>
    <lineage>
        <taxon>Eukaryota</taxon>
        <taxon>Fungi</taxon>
        <taxon>Fungi incertae sedis</taxon>
        <taxon>Mucoromycota</taxon>
        <taxon>Mortierellomycotina</taxon>
        <taxon>Mortierellomycetes</taxon>
        <taxon>Mortierellales</taxon>
        <taxon>Mortierellaceae</taxon>
        <taxon>Linnemannia</taxon>
    </lineage>
</organism>
<dbReference type="GO" id="GO:0140673">
    <property type="term" value="P:transcription elongation-coupled chromatin remodeling"/>
    <property type="evidence" value="ECO:0007669"/>
    <property type="project" value="InterPro"/>
</dbReference>
<keyword evidence="6 8" id="KW-0804">Transcription</keyword>
<dbReference type="FunFam" id="3.30.505.10:FF:000056">
    <property type="entry name" value="Transcription elongation factor Spt6"/>
    <property type="match status" value="1"/>
</dbReference>
<dbReference type="Gene3D" id="1.10.150.850">
    <property type="entry name" value="Spt6, helix-hairpin-helix domain"/>
    <property type="match status" value="1"/>
</dbReference>
<dbReference type="SMART" id="SM00316">
    <property type="entry name" value="S1"/>
    <property type="match status" value="1"/>
</dbReference>
<dbReference type="Pfam" id="PF21710">
    <property type="entry name" value="Spt6_S1"/>
    <property type="match status" value="1"/>
</dbReference>
<dbReference type="GO" id="GO:0003746">
    <property type="term" value="F:translation elongation factor activity"/>
    <property type="evidence" value="ECO:0007669"/>
    <property type="project" value="UniProtKB-KW"/>
</dbReference>
<dbReference type="InterPro" id="IPR003029">
    <property type="entry name" value="S1_domain"/>
</dbReference>
<dbReference type="Gene3D" id="1.10.3500.10">
    <property type="entry name" value="Tex N-terminal region-like"/>
    <property type="match status" value="1"/>
</dbReference>
<protein>
    <recommendedName>
        <fullName evidence="8">Transcription elongation factor Spt6</fullName>
    </recommendedName>
</protein>
<feature type="compositionally biased region" description="Pro residues" evidence="10">
    <location>
        <begin position="1514"/>
        <end position="1526"/>
    </location>
</feature>
<dbReference type="PROSITE" id="PS50126">
    <property type="entry name" value="S1"/>
    <property type="match status" value="1"/>
</dbReference>
<evidence type="ECO:0000256" key="8">
    <source>
        <dbReference type="PIRNR" id="PIRNR036947"/>
    </source>
</evidence>
<dbReference type="InterPro" id="IPR012337">
    <property type="entry name" value="RNaseH-like_sf"/>
</dbReference>
<evidence type="ECO:0000256" key="1">
    <source>
        <dbReference type="ARBA" id="ARBA00004123"/>
    </source>
</evidence>
<dbReference type="GO" id="GO:0031491">
    <property type="term" value="F:nucleosome binding"/>
    <property type="evidence" value="ECO:0007669"/>
    <property type="project" value="TreeGrafter"/>
</dbReference>
<dbReference type="SUPFAM" id="SSF47781">
    <property type="entry name" value="RuvA domain 2-like"/>
    <property type="match status" value="2"/>
</dbReference>
<dbReference type="InterPro" id="IPR006641">
    <property type="entry name" value="YqgF/RNaseH-like_dom"/>
</dbReference>
<dbReference type="InterPro" id="IPR023323">
    <property type="entry name" value="Tex-like_dom_sf"/>
</dbReference>
<dbReference type="Gene3D" id="1.10.10.650">
    <property type="entry name" value="RuvA domain 2-like"/>
    <property type="match status" value="1"/>
</dbReference>
<feature type="compositionally biased region" description="Acidic residues" evidence="10">
    <location>
        <begin position="161"/>
        <end position="178"/>
    </location>
</feature>
<comment type="subcellular location">
    <subcellularLocation>
        <location evidence="2">Chromosome</location>
    </subcellularLocation>
    <subcellularLocation>
        <location evidence="1 8">Nucleus</location>
    </subcellularLocation>
</comment>
<feature type="compositionally biased region" description="Basic and acidic residues" evidence="10">
    <location>
        <begin position="1"/>
        <end position="11"/>
    </location>
</feature>
<dbReference type="Pfam" id="PF14633">
    <property type="entry name" value="SH2_2"/>
    <property type="match status" value="1"/>
</dbReference>
<evidence type="ECO:0000256" key="3">
    <source>
        <dbReference type="ARBA" id="ARBA00009253"/>
    </source>
</evidence>
<dbReference type="InterPro" id="IPR036860">
    <property type="entry name" value="SH2_dom_sf"/>
</dbReference>
<evidence type="ECO:0000313" key="12">
    <source>
        <dbReference type="EMBL" id="KAG9067226.1"/>
    </source>
</evidence>
<dbReference type="InterPro" id="IPR041692">
    <property type="entry name" value="HHH_9"/>
</dbReference>
<evidence type="ECO:0000256" key="5">
    <source>
        <dbReference type="ARBA" id="ARBA00022999"/>
    </source>
</evidence>
<dbReference type="InterPro" id="IPR049540">
    <property type="entry name" value="Spt6-like_S1"/>
</dbReference>
<dbReference type="SUPFAM" id="SSF158832">
    <property type="entry name" value="Tex N-terminal region-like"/>
    <property type="match status" value="1"/>
</dbReference>
<feature type="compositionally biased region" description="Low complexity" evidence="10">
    <location>
        <begin position="1421"/>
        <end position="1462"/>
    </location>
</feature>
<feature type="domain" description="S1 motif" evidence="11">
    <location>
        <begin position="1045"/>
        <end position="1114"/>
    </location>
</feature>
<evidence type="ECO:0000313" key="13">
    <source>
        <dbReference type="Proteomes" id="UP000707451"/>
    </source>
</evidence>
<evidence type="ECO:0000256" key="7">
    <source>
        <dbReference type="ARBA" id="ARBA00023242"/>
    </source>
</evidence>
<dbReference type="GO" id="GO:0042393">
    <property type="term" value="F:histone binding"/>
    <property type="evidence" value="ECO:0007669"/>
    <property type="project" value="TreeGrafter"/>
</dbReference>
<keyword evidence="9" id="KW-0175">Coiled coil</keyword>
<evidence type="ECO:0000256" key="9">
    <source>
        <dbReference type="SAM" id="Coils"/>
    </source>
</evidence>
<dbReference type="EMBL" id="JAHRHY010000008">
    <property type="protein sequence ID" value="KAG9067226.1"/>
    <property type="molecule type" value="Genomic_DNA"/>
</dbReference>
<dbReference type="InterPro" id="IPR010994">
    <property type="entry name" value="RuvA_2-like"/>
</dbReference>
<dbReference type="InterPro" id="IPR017072">
    <property type="entry name" value="TF_Spt6"/>
</dbReference>
<name>A0A9P8BTM3_9FUNG</name>
<dbReference type="Gene3D" id="3.30.505.10">
    <property type="entry name" value="SH2 domain"/>
    <property type="match status" value="2"/>
</dbReference>
<dbReference type="Pfam" id="PF17674">
    <property type="entry name" value="HHH_9"/>
    <property type="match status" value="1"/>
</dbReference>
<keyword evidence="12" id="KW-0648">Protein biosynthesis</keyword>
<dbReference type="CDD" id="cd09918">
    <property type="entry name" value="SH2_Nterm_SPT6_like"/>
    <property type="match status" value="1"/>
</dbReference>
<dbReference type="Pfam" id="PF14639">
    <property type="entry name" value="YqgF"/>
    <property type="match status" value="1"/>
</dbReference>
<dbReference type="PIRSF" id="PIRSF036947">
    <property type="entry name" value="Spt6"/>
    <property type="match status" value="1"/>
</dbReference>
<feature type="region of interest" description="Disordered" evidence="10">
    <location>
        <begin position="1"/>
        <end position="78"/>
    </location>
</feature>
<dbReference type="InterPro" id="IPR037027">
    <property type="entry name" value="YqgF/RNaseH-like_dom_sf"/>
</dbReference>
<dbReference type="InterPro" id="IPR035019">
    <property type="entry name" value="Spt6_SH2_N"/>
</dbReference>
<dbReference type="InterPro" id="IPR055179">
    <property type="entry name" value="Tex-like_central_region"/>
</dbReference>
<gene>
    <name evidence="12" type="primary">SPT6_2</name>
    <name evidence="12" type="ORF">KI688_012008</name>
</gene>
<dbReference type="Gene3D" id="1.10.10.2740">
    <property type="entry name" value="Spt6, Death-like domain"/>
    <property type="match status" value="1"/>
</dbReference>
<feature type="compositionally biased region" description="Low complexity" evidence="10">
    <location>
        <begin position="1370"/>
        <end position="1413"/>
    </location>
</feature>
<dbReference type="PANTHER" id="PTHR10145">
    <property type="entry name" value="TRANSCRIPTION ELONGATION FACTOR SPT6"/>
    <property type="match status" value="1"/>
</dbReference>
<keyword evidence="12" id="KW-0251">Elongation factor</keyword>
<feature type="compositionally biased region" description="Basic and acidic residues" evidence="10">
    <location>
        <begin position="135"/>
        <end position="146"/>
    </location>
</feature>
<keyword evidence="7 8" id="KW-0539">Nucleus</keyword>
<dbReference type="SUPFAM" id="SSF55550">
    <property type="entry name" value="SH2 domain"/>
    <property type="match status" value="1"/>
</dbReference>
<comment type="similarity">
    <text evidence="3 8">Belongs to the SPT6 family.</text>
</comment>
<accession>A0A9P8BTM3</accession>
<proteinExistence type="inferred from homology"/>
<dbReference type="SMART" id="SM00732">
    <property type="entry name" value="YqgFc"/>
    <property type="match status" value="1"/>
</dbReference>
<feature type="compositionally biased region" description="Low complexity" evidence="10">
    <location>
        <begin position="1475"/>
        <end position="1487"/>
    </location>
</feature>
<dbReference type="InterPro" id="IPR042066">
    <property type="entry name" value="Spt6_death-like"/>
</dbReference>
<dbReference type="Pfam" id="PF14641">
    <property type="entry name" value="HTH_44"/>
    <property type="match status" value="1"/>
</dbReference>
<dbReference type="Gene3D" id="2.40.50.140">
    <property type="entry name" value="Nucleic acid-binding proteins"/>
    <property type="match status" value="1"/>
</dbReference>
<dbReference type="SUPFAM" id="SSF50249">
    <property type="entry name" value="Nucleic acid-binding proteins"/>
    <property type="match status" value="1"/>
</dbReference>
<dbReference type="Pfam" id="PF14632">
    <property type="entry name" value="SPT6_acidic"/>
    <property type="match status" value="1"/>
</dbReference>
<dbReference type="InterPro" id="IPR032706">
    <property type="entry name" value="Spt6_HHH"/>
</dbReference>
<dbReference type="InterPro" id="IPR023319">
    <property type="entry name" value="Tex-like_HTH_dom_sf"/>
</dbReference>
<dbReference type="OrthoDB" id="995477at2759"/>